<accession>A0A8X6V7T3</accession>
<gene>
    <name evidence="2" type="ORF">TNCV_2291571</name>
</gene>
<evidence type="ECO:0000313" key="2">
    <source>
        <dbReference type="EMBL" id="GFX96269.1"/>
    </source>
</evidence>
<sequence>MLKPLRFDIFEPQETKLLVRLTNTTNERRLVRGHETQLKVKGNIEGESDPVDEETDEDQDNNNNESSKGPPNADAFSALETAMGVSVRFHTLYGSRSVFRVSEQLRSERSPVGIDSD</sequence>
<reference evidence="2" key="1">
    <citation type="submission" date="2020-08" db="EMBL/GenBank/DDBJ databases">
        <title>Multicomponent nature underlies the extraordinary mechanical properties of spider dragline silk.</title>
        <authorList>
            <person name="Kono N."/>
            <person name="Nakamura H."/>
            <person name="Mori M."/>
            <person name="Yoshida Y."/>
            <person name="Ohtoshi R."/>
            <person name="Malay A.D."/>
            <person name="Moran D.A.P."/>
            <person name="Tomita M."/>
            <person name="Numata K."/>
            <person name="Arakawa K."/>
        </authorList>
    </citation>
    <scope>NUCLEOTIDE SEQUENCE</scope>
</reference>
<protein>
    <submittedName>
        <fullName evidence="2">Uncharacterized protein</fullName>
    </submittedName>
</protein>
<feature type="compositionally biased region" description="Acidic residues" evidence="1">
    <location>
        <begin position="46"/>
        <end position="60"/>
    </location>
</feature>
<comment type="caution">
    <text evidence="2">The sequence shown here is derived from an EMBL/GenBank/DDBJ whole genome shotgun (WGS) entry which is preliminary data.</text>
</comment>
<dbReference type="EMBL" id="BMAU01021190">
    <property type="protein sequence ID" value="GFX96269.1"/>
    <property type="molecule type" value="Genomic_DNA"/>
</dbReference>
<evidence type="ECO:0000256" key="1">
    <source>
        <dbReference type="SAM" id="MobiDB-lite"/>
    </source>
</evidence>
<evidence type="ECO:0000313" key="3">
    <source>
        <dbReference type="Proteomes" id="UP000887159"/>
    </source>
</evidence>
<dbReference type="AlphaFoldDB" id="A0A8X6V7T3"/>
<feature type="compositionally biased region" description="Basic and acidic residues" evidence="1">
    <location>
        <begin position="32"/>
        <end position="44"/>
    </location>
</feature>
<dbReference type="Proteomes" id="UP000887159">
    <property type="component" value="Unassembled WGS sequence"/>
</dbReference>
<organism evidence="2 3">
    <name type="scientific">Trichonephila clavipes</name>
    <name type="common">Golden silk orbweaver</name>
    <name type="synonym">Nephila clavipes</name>
    <dbReference type="NCBI Taxonomy" id="2585209"/>
    <lineage>
        <taxon>Eukaryota</taxon>
        <taxon>Metazoa</taxon>
        <taxon>Ecdysozoa</taxon>
        <taxon>Arthropoda</taxon>
        <taxon>Chelicerata</taxon>
        <taxon>Arachnida</taxon>
        <taxon>Araneae</taxon>
        <taxon>Araneomorphae</taxon>
        <taxon>Entelegynae</taxon>
        <taxon>Araneoidea</taxon>
        <taxon>Nephilidae</taxon>
        <taxon>Trichonephila</taxon>
    </lineage>
</organism>
<keyword evidence="3" id="KW-1185">Reference proteome</keyword>
<proteinExistence type="predicted"/>
<feature type="region of interest" description="Disordered" evidence="1">
    <location>
        <begin position="32"/>
        <end position="75"/>
    </location>
</feature>
<name>A0A8X6V7T3_TRICX</name>